<keyword evidence="7" id="KW-0539">Nucleus</keyword>
<keyword evidence="2 6" id="KW-0227">DNA damage</keyword>
<dbReference type="InterPro" id="IPR049125">
    <property type="entry name" value="FAN1-like_WH"/>
</dbReference>
<keyword evidence="4" id="KW-0862">Zinc</keyword>
<evidence type="ECO:0000256" key="5">
    <source>
        <dbReference type="ARBA" id="ARBA00023204"/>
    </source>
</evidence>
<dbReference type="STRING" id="9713.A0A2U3XF41"/>
<dbReference type="RefSeq" id="XP_006730071.1">
    <property type="nucleotide sequence ID" value="XM_006730008.2"/>
</dbReference>
<dbReference type="PANTHER" id="PTHR15749:SF4">
    <property type="entry name" value="FANCONI-ASSOCIATED NUCLEASE 1"/>
    <property type="match status" value="1"/>
</dbReference>
<accession>A0A2U3XF41</accession>
<keyword evidence="7" id="KW-0460">Magnesium</keyword>
<keyword evidence="7" id="KW-0378">Hydrolase</keyword>
<dbReference type="GO" id="GO:0070336">
    <property type="term" value="F:flap-structured DNA binding"/>
    <property type="evidence" value="ECO:0007669"/>
    <property type="project" value="TreeGrafter"/>
</dbReference>
<dbReference type="GO" id="GO:0008409">
    <property type="term" value="F:5'-3' exonuclease activity"/>
    <property type="evidence" value="ECO:0007669"/>
    <property type="project" value="TreeGrafter"/>
</dbReference>
<dbReference type="AlphaFoldDB" id="A0A2U3XF41"/>
<sequence>MSGGKSPVKKKARRSLSISKTKKNECNSIISFFNNVPPAKLACPICSKMVPRYDLNRHLDEKCANNDDIAPVDLRHVGLENSNGSPVNLTNTVLENVMPEKLSPSKTSLTPEQSDSAKMGIKQTSPYFKNNNDLACKSPDKLRHHNVKVITLGSLSSKLSRRYIEAKRSICKGNEEFASKSPQSPSSTVVRSPVDKCSETEDKDQILENSSQKENVFTCDSLKEQRTSEHTVEGAKVLEAESQKATQECGRSPLTPAFSDNASVLFSPNLTPGNPLRSTSEDSLEWETITGIDGKDVEKCEAGSCEEVKMTVASHAKTQLSDWEAKSHSSTHDDSKGCNIQDLLEGDSDLKNEITCRIPSEQGSSCDVPDRTITVPPSHPYYLQSFLVVLKAVFENEEDRMLFDEHEQEIVTKFYQLSASGQKLYVRLFQRKFGWIKMNKLEYEEIASDLTPVIGELQQAGFLQTESELQELSEVLELLSAPELKTLAKTFHLVNPNGQKQRLVDTFLKLAKQPSVCMWGKNQPGIGAVILKRFCWILLQ</sequence>
<keyword evidence="7" id="KW-0540">Nuclease</keyword>
<keyword evidence="5 6" id="KW-0234">DNA repair</keyword>
<feature type="domain" description="UBZ4-type" evidence="9">
    <location>
        <begin position="40"/>
        <end position="68"/>
    </location>
</feature>
<evidence type="ECO:0000313" key="10">
    <source>
        <dbReference type="Proteomes" id="UP000245341"/>
    </source>
</evidence>
<protein>
    <recommendedName>
        <fullName evidence="7">Fanconi-associated nuclease</fullName>
        <ecNumber evidence="7">3.1.4.1</ecNumber>
    </recommendedName>
</protein>
<dbReference type="GO" id="GO:0005634">
    <property type="term" value="C:nucleus"/>
    <property type="evidence" value="ECO:0007669"/>
    <property type="project" value="UniProtKB-SubCell"/>
</dbReference>
<evidence type="ECO:0000256" key="4">
    <source>
        <dbReference type="ARBA" id="ARBA00022833"/>
    </source>
</evidence>
<comment type="function">
    <text evidence="7">Nuclease required for the repair of DNA interstrand cross-links (ICL). Acts as a 5'-3' exonuclease that anchors at a cut end of DNA and cleaves DNA successively at every third nucleotide, allowing to excise an ICL from one strand through flanking incisions.</text>
</comment>
<dbReference type="FunFam" id="3.30.160.60:FF:001796">
    <property type="entry name" value="Fanconi-associated nuclease"/>
    <property type="match status" value="1"/>
</dbReference>
<keyword evidence="3 6" id="KW-0863">Zinc-finger</keyword>
<dbReference type="InterPro" id="IPR033315">
    <property type="entry name" value="Fan1-like"/>
</dbReference>
<evidence type="ECO:0000259" key="9">
    <source>
        <dbReference type="PROSITE" id="PS51908"/>
    </source>
</evidence>
<evidence type="ECO:0000256" key="6">
    <source>
        <dbReference type="PROSITE-ProRule" id="PRU01256"/>
    </source>
</evidence>
<dbReference type="CTD" id="22909"/>
<dbReference type="PANTHER" id="PTHR15749">
    <property type="entry name" value="FANCONI-ASSOCIATED NUCLEASE 1"/>
    <property type="match status" value="1"/>
</dbReference>
<proteinExistence type="inferred from homology"/>
<dbReference type="OrthoDB" id="76364at2759"/>
<evidence type="ECO:0000256" key="8">
    <source>
        <dbReference type="SAM" id="MobiDB-lite"/>
    </source>
</evidence>
<comment type="cofactor">
    <cofactor evidence="7">
        <name>Mg(2+)</name>
        <dbReference type="ChEBI" id="CHEBI:18420"/>
    </cofactor>
    <cofactor evidence="7">
        <name>Mn(2+)</name>
        <dbReference type="ChEBI" id="CHEBI:29035"/>
    </cofactor>
</comment>
<evidence type="ECO:0000256" key="7">
    <source>
        <dbReference type="RuleBase" id="RU365033"/>
    </source>
</evidence>
<evidence type="ECO:0000313" key="11">
    <source>
        <dbReference type="RefSeq" id="XP_006730071.1"/>
    </source>
</evidence>
<dbReference type="GeneID" id="102732047"/>
<dbReference type="KEGG" id="lww:102732047"/>
<keyword evidence="10" id="KW-1185">Reference proteome</keyword>
<evidence type="ECO:0000256" key="1">
    <source>
        <dbReference type="ARBA" id="ARBA00022723"/>
    </source>
</evidence>
<dbReference type="GO" id="GO:0008270">
    <property type="term" value="F:zinc ion binding"/>
    <property type="evidence" value="ECO:0007669"/>
    <property type="project" value="UniProtKB-KW"/>
</dbReference>
<dbReference type="InterPro" id="IPR006642">
    <property type="entry name" value="Rad18_UBZ4"/>
</dbReference>
<keyword evidence="7" id="KW-0464">Manganese</keyword>
<keyword evidence="1 7" id="KW-0479">Metal-binding</keyword>
<evidence type="ECO:0000256" key="3">
    <source>
        <dbReference type="ARBA" id="ARBA00022771"/>
    </source>
</evidence>
<feature type="region of interest" description="Disordered" evidence="8">
    <location>
        <begin position="175"/>
        <end position="194"/>
    </location>
</feature>
<dbReference type="Pfam" id="PF21169">
    <property type="entry name" value="Fan1_SAP"/>
    <property type="match status" value="1"/>
</dbReference>
<name>A0A2U3XF41_LEPWE</name>
<organism evidence="10 11">
    <name type="scientific">Leptonychotes weddellii</name>
    <name type="common">Weddell seal</name>
    <name type="synonym">Otaria weddellii</name>
    <dbReference type="NCBI Taxonomy" id="9713"/>
    <lineage>
        <taxon>Eukaryota</taxon>
        <taxon>Metazoa</taxon>
        <taxon>Chordata</taxon>
        <taxon>Craniata</taxon>
        <taxon>Vertebrata</taxon>
        <taxon>Euteleostomi</taxon>
        <taxon>Mammalia</taxon>
        <taxon>Eutheria</taxon>
        <taxon>Laurasiatheria</taxon>
        <taxon>Carnivora</taxon>
        <taxon>Caniformia</taxon>
        <taxon>Pinnipedia</taxon>
        <taxon>Phocidae</taxon>
        <taxon>Monachinae</taxon>
        <taxon>Lobodontini</taxon>
        <taxon>Leptonychotes</taxon>
    </lineage>
</organism>
<feature type="compositionally biased region" description="Polar residues" evidence="8">
    <location>
        <begin position="180"/>
        <end position="190"/>
    </location>
</feature>
<dbReference type="PROSITE" id="PS51908">
    <property type="entry name" value="ZF_UBZ4"/>
    <property type="match status" value="1"/>
</dbReference>
<comment type="similarity">
    <text evidence="7">Belongs to the FAN1 family.</text>
</comment>
<dbReference type="Proteomes" id="UP000245341">
    <property type="component" value="Unplaced"/>
</dbReference>
<reference evidence="11" key="1">
    <citation type="submission" date="2025-08" db="UniProtKB">
        <authorList>
            <consortium name="RefSeq"/>
        </authorList>
    </citation>
    <scope>IDENTIFICATION</scope>
    <source>
        <tissue evidence="11">Liver</tissue>
    </source>
</reference>
<gene>
    <name evidence="11" type="primary">FAN1</name>
</gene>
<dbReference type="Pfam" id="PF21315">
    <property type="entry name" value="FAN1_HTH"/>
    <property type="match status" value="1"/>
</dbReference>
<dbReference type="GO" id="GO:0017108">
    <property type="term" value="F:5'-flap endonuclease activity"/>
    <property type="evidence" value="ECO:0007669"/>
    <property type="project" value="TreeGrafter"/>
</dbReference>
<dbReference type="SMART" id="SM00734">
    <property type="entry name" value="ZnF_Rad18"/>
    <property type="match status" value="1"/>
</dbReference>
<comment type="catalytic activity">
    <reaction evidence="7">
        <text>Hydrolytically removes 5'-nucleotides successively from the 3'-hydroxy termini of 3'-hydroxy-terminated oligonucleotides.</text>
        <dbReference type="EC" id="3.1.4.1"/>
    </reaction>
</comment>
<dbReference type="InterPro" id="IPR049138">
    <property type="entry name" value="Fan1_SAP_met"/>
</dbReference>
<dbReference type="Gene3D" id="3.30.160.60">
    <property type="entry name" value="Classic Zinc Finger"/>
    <property type="match status" value="1"/>
</dbReference>
<comment type="subcellular location">
    <subcellularLocation>
        <location evidence="7">Nucleus</location>
    </subcellularLocation>
</comment>
<evidence type="ECO:0000256" key="2">
    <source>
        <dbReference type="ARBA" id="ARBA00022763"/>
    </source>
</evidence>
<dbReference type="EC" id="3.1.4.1" evidence="7"/>
<dbReference type="GO" id="GO:0036297">
    <property type="term" value="P:interstrand cross-link repair"/>
    <property type="evidence" value="ECO:0007669"/>
    <property type="project" value="InterPro"/>
</dbReference>
<dbReference type="GO" id="GO:0004528">
    <property type="term" value="F:phosphodiesterase I activity"/>
    <property type="evidence" value="ECO:0007669"/>
    <property type="project" value="UniProtKB-EC"/>
</dbReference>